<feature type="compositionally biased region" description="Low complexity" evidence="1">
    <location>
        <begin position="58"/>
        <end position="72"/>
    </location>
</feature>
<evidence type="ECO:0000313" key="2">
    <source>
        <dbReference type="EnsemblPlants" id="AET7Gv21161500.10"/>
    </source>
</evidence>
<reference evidence="2" key="5">
    <citation type="journal article" date="2021" name="G3 (Bethesda)">
        <title>Aegilops tauschii genome assembly Aet v5.0 features greater sequence contiguity and improved annotation.</title>
        <authorList>
            <person name="Wang L."/>
            <person name="Zhu T."/>
            <person name="Rodriguez J.C."/>
            <person name="Deal K.R."/>
            <person name="Dubcovsky J."/>
            <person name="McGuire P.E."/>
            <person name="Lux T."/>
            <person name="Spannagl M."/>
            <person name="Mayer K.F.X."/>
            <person name="Baldrich P."/>
            <person name="Meyers B.C."/>
            <person name="Huo N."/>
            <person name="Gu Y.Q."/>
            <person name="Zhou H."/>
            <person name="Devos K.M."/>
            <person name="Bennetzen J.L."/>
            <person name="Unver T."/>
            <person name="Budak H."/>
            <person name="Gulick P.J."/>
            <person name="Galiba G."/>
            <person name="Kalapos B."/>
            <person name="Nelson D.R."/>
            <person name="Li P."/>
            <person name="You F.M."/>
            <person name="Luo M.C."/>
            <person name="Dvorak J."/>
        </authorList>
    </citation>
    <scope>NUCLEOTIDE SEQUENCE [LARGE SCALE GENOMIC DNA]</scope>
    <source>
        <strain evidence="2">cv. AL8/78</strain>
    </source>
</reference>
<keyword evidence="3" id="KW-1185">Reference proteome</keyword>
<evidence type="ECO:0000313" key="3">
    <source>
        <dbReference type="Proteomes" id="UP000015105"/>
    </source>
</evidence>
<organism evidence="2 3">
    <name type="scientific">Aegilops tauschii subsp. strangulata</name>
    <name type="common">Goatgrass</name>
    <dbReference type="NCBI Taxonomy" id="200361"/>
    <lineage>
        <taxon>Eukaryota</taxon>
        <taxon>Viridiplantae</taxon>
        <taxon>Streptophyta</taxon>
        <taxon>Embryophyta</taxon>
        <taxon>Tracheophyta</taxon>
        <taxon>Spermatophyta</taxon>
        <taxon>Magnoliopsida</taxon>
        <taxon>Liliopsida</taxon>
        <taxon>Poales</taxon>
        <taxon>Poaceae</taxon>
        <taxon>BOP clade</taxon>
        <taxon>Pooideae</taxon>
        <taxon>Triticodae</taxon>
        <taxon>Triticeae</taxon>
        <taxon>Triticinae</taxon>
        <taxon>Aegilops</taxon>
    </lineage>
</organism>
<reference evidence="2" key="4">
    <citation type="submission" date="2019-03" db="UniProtKB">
        <authorList>
            <consortium name="EnsemblPlants"/>
        </authorList>
    </citation>
    <scope>IDENTIFICATION</scope>
</reference>
<feature type="region of interest" description="Disordered" evidence="1">
    <location>
        <begin position="57"/>
        <end position="81"/>
    </location>
</feature>
<dbReference type="AlphaFoldDB" id="A0A453SZ72"/>
<dbReference type="EnsemblPlants" id="AET7Gv21161500.10">
    <property type="protein sequence ID" value="AET7Gv21161500.10"/>
    <property type="gene ID" value="AET7Gv21161500"/>
</dbReference>
<sequence>TSFIYDPMIEKLALQFLFSSLKAEQPALGSQLALWPHFLLQFCMQIVASAASAKLQYKNRNNQNSRRNNPSQKNRKHRFNSSIQKMKKECDAVLPSGSADQPQTLRSSLQAILHVAPPSAPTVAWLVPGLELQ</sequence>
<reference evidence="3" key="2">
    <citation type="journal article" date="2017" name="Nat. Plants">
        <title>The Aegilops tauschii genome reveals multiple impacts of transposons.</title>
        <authorList>
            <person name="Zhao G."/>
            <person name="Zou C."/>
            <person name="Li K."/>
            <person name="Wang K."/>
            <person name="Li T."/>
            <person name="Gao L."/>
            <person name="Zhang X."/>
            <person name="Wang H."/>
            <person name="Yang Z."/>
            <person name="Liu X."/>
            <person name="Jiang W."/>
            <person name="Mao L."/>
            <person name="Kong X."/>
            <person name="Jiao Y."/>
            <person name="Jia J."/>
        </authorList>
    </citation>
    <scope>NUCLEOTIDE SEQUENCE [LARGE SCALE GENOMIC DNA]</scope>
    <source>
        <strain evidence="3">cv. AL8/78</strain>
    </source>
</reference>
<accession>A0A453SZ72</accession>
<reference evidence="3" key="1">
    <citation type="journal article" date="2014" name="Science">
        <title>Ancient hybridizations among the ancestral genomes of bread wheat.</title>
        <authorList>
            <consortium name="International Wheat Genome Sequencing Consortium,"/>
            <person name="Marcussen T."/>
            <person name="Sandve S.R."/>
            <person name="Heier L."/>
            <person name="Spannagl M."/>
            <person name="Pfeifer M."/>
            <person name="Jakobsen K.S."/>
            <person name="Wulff B.B."/>
            <person name="Steuernagel B."/>
            <person name="Mayer K.F."/>
            <person name="Olsen O.A."/>
        </authorList>
    </citation>
    <scope>NUCLEOTIDE SEQUENCE [LARGE SCALE GENOMIC DNA]</scope>
    <source>
        <strain evidence="3">cv. AL8/78</strain>
    </source>
</reference>
<dbReference type="Gramene" id="AET7Gv21161500.10">
    <property type="protein sequence ID" value="AET7Gv21161500.10"/>
    <property type="gene ID" value="AET7Gv21161500"/>
</dbReference>
<name>A0A453SZ72_AEGTS</name>
<evidence type="ECO:0000256" key="1">
    <source>
        <dbReference type="SAM" id="MobiDB-lite"/>
    </source>
</evidence>
<protein>
    <submittedName>
        <fullName evidence="2">Uncharacterized protein</fullName>
    </submittedName>
</protein>
<proteinExistence type="predicted"/>
<dbReference type="Proteomes" id="UP000015105">
    <property type="component" value="Chromosome 7D"/>
</dbReference>
<reference evidence="2" key="3">
    <citation type="journal article" date="2017" name="Nature">
        <title>Genome sequence of the progenitor of the wheat D genome Aegilops tauschii.</title>
        <authorList>
            <person name="Luo M.C."/>
            <person name="Gu Y.Q."/>
            <person name="Puiu D."/>
            <person name="Wang H."/>
            <person name="Twardziok S.O."/>
            <person name="Deal K.R."/>
            <person name="Huo N."/>
            <person name="Zhu T."/>
            <person name="Wang L."/>
            <person name="Wang Y."/>
            <person name="McGuire P.E."/>
            <person name="Liu S."/>
            <person name="Long H."/>
            <person name="Ramasamy R.K."/>
            <person name="Rodriguez J.C."/>
            <person name="Van S.L."/>
            <person name="Yuan L."/>
            <person name="Wang Z."/>
            <person name="Xia Z."/>
            <person name="Xiao L."/>
            <person name="Anderson O.D."/>
            <person name="Ouyang S."/>
            <person name="Liang Y."/>
            <person name="Zimin A.V."/>
            <person name="Pertea G."/>
            <person name="Qi P."/>
            <person name="Bennetzen J.L."/>
            <person name="Dai X."/>
            <person name="Dawson M.W."/>
            <person name="Muller H.G."/>
            <person name="Kugler K."/>
            <person name="Rivarola-Duarte L."/>
            <person name="Spannagl M."/>
            <person name="Mayer K.F.X."/>
            <person name="Lu F.H."/>
            <person name="Bevan M.W."/>
            <person name="Leroy P."/>
            <person name="Li P."/>
            <person name="You F.M."/>
            <person name="Sun Q."/>
            <person name="Liu Z."/>
            <person name="Lyons E."/>
            <person name="Wicker T."/>
            <person name="Salzberg S.L."/>
            <person name="Devos K.M."/>
            <person name="Dvorak J."/>
        </authorList>
    </citation>
    <scope>NUCLEOTIDE SEQUENCE [LARGE SCALE GENOMIC DNA]</scope>
    <source>
        <strain evidence="2">cv. AL8/78</strain>
    </source>
</reference>